<accession>A0A140G745</accession>
<dbReference type="EMBL" id="KU647629">
    <property type="protein sequence ID" value="AMM44480.1"/>
    <property type="molecule type" value="Genomic_DNA"/>
</dbReference>
<organism evidence="1 2">
    <name type="scientific">Arthrobacter phage BarretLemon</name>
    <dbReference type="NCBI Taxonomy" id="1796994"/>
    <lineage>
        <taxon>Viruses</taxon>
        <taxon>Duplodnaviria</taxon>
        <taxon>Heunggongvirae</taxon>
        <taxon>Uroviricota</taxon>
        <taxon>Caudoviricetes</taxon>
        <taxon>Berryhillviridae</taxon>
        <taxon>Marthavirus</taxon>
        <taxon>Marthavirus barretlemon</taxon>
    </lineage>
</organism>
<dbReference type="RefSeq" id="YP_009303087.1">
    <property type="nucleotide sequence ID" value="NC_031252.1"/>
</dbReference>
<gene>
    <name evidence="1" type="primary">18</name>
    <name evidence="1" type="ORF">BARRETLEMON_18</name>
</gene>
<evidence type="ECO:0000313" key="2">
    <source>
        <dbReference type="Proteomes" id="UP000204546"/>
    </source>
</evidence>
<reference evidence="2" key="1">
    <citation type="submission" date="2016-02" db="EMBL/GenBank/DDBJ databases">
        <authorList>
            <person name="Wen L."/>
            <person name="He K."/>
            <person name="Yang H."/>
        </authorList>
    </citation>
    <scope>NUCLEOTIDE SEQUENCE [LARGE SCALE GENOMIC DNA]</scope>
</reference>
<keyword evidence="2" id="KW-1185">Reference proteome</keyword>
<dbReference type="Proteomes" id="UP000204546">
    <property type="component" value="Segment"/>
</dbReference>
<sequence>MQQYARVASKIGVDPAAMLFETNRNKNAVRFAAALILQQDEEAAEAKRKAEQNARRSI</sequence>
<proteinExistence type="predicted"/>
<dbReference type="GeneID" id="29125658"/>
<dbReference type="KEGG" id="vg:29125658"/>
<protein>
    <submittedName>
        <fullName evidence="1">Uncharacterized protein</fullName>
    </submittedName>
</protein>
<name>A0A140G745_9CAUD</name>
<evidence type="ECO:0000313" key="1">
    <source>
        <dbReference type="EMBL" id="AMM44480.1"/>
    </source>
</evidence>